<dbReference type="InterPro" id="IPR053720">
    <property type="entry name" value="Psm_Assembly_Chaperone"/>
</dbReference>
<gene>
    <name evidence="1" type="ORF">KFL_008450010</name>
</gene>
<dbReference type="OrthoDB" id="5839at2759"/>
<evidence type="ECO:0000313" key="1">
    <source>
        <dbReference type="EMBL" id="GAQ91748.1"/>
    </source>
</evidence>
<accession>A0A1Y1IU81</accession>
<protein>
    <submittedName>
        <fullName evidence="1">Uncharacterized protein</fullName>
    </submittedName>
</protein>
<dbReference type="EMBL" id="DF237794">
    <property type="protein sequence ID" value="GAQ91748.1"/>
    <property type="molecule type" value="Genomic_DNA"/>
</dbReference>
<dbReference type="GO" id="GO:0043248">
    <property type="term" value="P:proteasome assembly"/>
    <property type="evidence" value="ECO:0007669"/>
    <property type="project" value="InterPro"/>
</dbReference>
<dbReference type="OMA" id="IHVCAKN"/>
<dbReference type="Proteomes" id="UP000054558">
    <property type="component" value="Unassembled WGS sequence"/>
</dbReference>
<reference evidence="1 2" key="1">
    <citation type="journal article" date="2014" name="Nat. Commun.">
        <title>Klebsormidium flaccidum genome reveals primary factors for plant terrestrial adaptation.</title>
        <authorList>
            <person name="Hori K."/>
            <person name="Maruyama F."/>
            <person name="Fujisawa T."/>
            <person name="Togashi T."/>
            <person name="Yamamoto N."/>
            <person name="Seo M."/>
            <person name="Sato S."/>
            <person name="Yamada T."/>
            <person name="Mori H."/>
            <person name="Tajima N."/>
            <person name="Moriyama T."/>
            <person name="Ikeuchi M."/>
            <person name="Watanabe M."/>
            <person name="Wada H."/>
            <person name="Kobayashi K."/>
            <person name="Saito M."/>
            <person name="Masuda T."/>
            <person name="Sasaki-Sekimoto Y."/>
            <person name="Mashiguchi K."/>
            <person name="Awai K."/>
            <person name="Shimojima M."/>
            <person name="Masuda S."/>
            <person name="Iwai M."/>
            <person name="Nobusawa T."/>
            <person name="Narise T."/>
            <person name="Kondo S."/>
            <person name="Saito H."/>
            <person name="Sato R."/>
            <person name="Murakawa M."/>
            <person name="Ihara Y."/>
            <person name="Oshima-Yamada Y."/>
            <person name="Ohtaka K."/>
            <person name="Satoh M."/>
            <person name="Sonobe K."/>
            <person name="Ishii M."/>
            <person name="Ohtani R."/>
            <person name="Kanamori-Sato M."/>
            <person name="Honoki R."/>
            <person name="Miyazaki D."/>
            <person name="Mochizuki H."/>
            <person name="Umetsu J."/>
            <person name="Higashi K."/>
            <person name="Shibata D."/>
            <person name="Kamiya Y."/>
            <person name="Sato N."/>
            <person name="Nakamura Y."/>
            <person name="Tabata S."/>
            <person name="Ida S."/>
            <person name="Kurokawa K."/>
            <person name="Ohta H."/>
        </authorList>
    </citation>
    <scope>NUCLEOTIDE SEQUENCE [LARGE SCALE GENOMIC DNA]</scope>
    <source>
        <strain evidence="1 2">NIES-2285</strain>
    </source>
</reference>
<proteinExistence type="predicted"/>
<dbReference type="PANTHER" id="PTHR31051">
    <property type="entry name" value="PROTEASOME ASSEMBLY CHAPERONE 3"/>
    <property type="match status" value="1"/>
</dbReference>
<dbReference type="AlphaFoldDB" id="A0A1Y1IU81"/>
<evidence type="ECO:0000313" key="2">
    <source>
        <dbReference type="Proteomes" id="UP000054558"/>
    </source>
</evidence>
<dbReference type="InterPro" id="IPR018788">
    <property type="entry name" value="Proteasome_assmbl_chp_3"/>
</dbReference>
<dbReference type="Pfam" id="PF10178">
    <property type="entry name" value="PAC3"/>
    <property type="match status" value="1"/>
</dbReference>
<sequence length="147" mass="16196">MTWRPEEKGTLKTSYRVPTLPSSLGMGPPLPFPVKTRQFNEDIKGIKTDFLVSRYEDYTAVMVTQIGKMGTILQAKKEETYGGASTYTVNTLFGKRDEPLLEACARQLAEKLSAGDSSRALLLSLGLRDPSPESVREVLNAIVENAV</sequence>
<dbReference type="Gene3D" id="3.30.230.90">
    <property type="match status" value="1"/>
</dbReference>
<organism evidence="1 2">
    <name type="scientific">Klebsormidium nitens</name>
    <name type="common">Green alga</name>
    <name type="synonym">Ulothrix nitens</name>
    <dbReference type="NCBI Taxonomy" id="105231"/>
    <lineage>
        <taxon>Eukaryota</taxon>
        <taxon>Viridiplantae</taxon>
        <taxon>Streptophyta</taxon>
        <taxon>Klebsormidiophyceae</taxon>
        <taxon>Klebsormidiales</taxon>
        <taxon>Klebsormidiaceae</taxon>
        <taxon>Klebsormidium</taxon>
    </lineage>
</organism>
<keyword evidence="2" id="KW-1185">Reference proteome</keyword>
<name>A0A1Y1IU81_KLENI</name>
<dbReference type="STRING" id="105231.A0A1Y1IU81"/>
<dbReference type="PANTHER" id="PTHR31051:SF1">
    <property type="entry name" value="PROTEASOME ASSEMBLY CHAPERONE 3"/>
    <property type="match status" value="1"/>
</dbReference>